<dbReference type="Proteomes" id="UP000199423">
    <property type="component" value="Unassembled WGS sequence"/>
</dbReference>
<sequence>MKPIIWPFKRPELREAPISIDVADVIVFRCRDLLENFNFLSTLLANPRRLPGSKFLRVDAHADDLIAKEMLVDNFNPIFEFDQGDLGDAAFQHSLRGIHEGQNSIDR</sequence>
<evidence type="ECO:0000313" key="1">
    <source>
        <dbReference type="EMBL" id="SFV25752.1"/>
    </source>
</evidence>
<protein>
    <submittedName>
        <fullName evidence="1">Uncharacterized protein</fullName>
    </submittedName>
</protein>
<reference evidence="2" key="1">
    <citation type="submission" date="2016-10" db="EMBL/GenBank/DDBJ databases">
        <authorList>
            <person name="Varghese N."/>
            <person name="Submissions S."/>
        </authorList>
    </citation>
    <scope>NUCLEOTIDE SEQUENCE [LARGE SCALE GENOMIC DNA]</scope>
    <source>
        <strain evidence="2">DSM 1565</strain>
    </source>
</reference>
<organism evidence="1 2">
    <name type="scientific">Hyphomicrobium facile</name>
    <dbReference type="NCBI Taxonomy" id="51670"/>
    <lineage>
        <taxon>Bacteria</taxon>
        <taxon>Pseudomonadati</taxon>
        <taxon>Pseudomonadota</taxon>
        <taxon>Alphaproteobacteria</taxon>
        <taxon>Hyphomicrobiales</taxon>
        <taxon>Hyphomicrobiaceae</taxon>
        <taxon>Hyphomicrobium</taxon>
    </lineage>
</organism>
<proteinExistence type="predicted"/>
<dbReference type="AlphaFoldDB" id="A0A1I7MTM4"/>
<dbReference type="RefSeq" id="WP_092862670.1">
    <property type="nucleotide sequence ID" value="NZ_FPCH01000001.1"/>
</dbReference>
<accession>A0A1I7MTM4</accession>
<keyword evidence="2" id="KW-1185">Reference proteome</keyword>
<name>A0A1I7MTM4_9HYPH</name>
<dbReference type="EMBL" id="FPCH01000001">
    <property type="protein sequence ID" value="SFV25752.1"/>
    <property type="molecule type" value="Genomic_DNA"/>
</dbReference>
<gene>
    <name evidence="1" type="ORF">SAMN04488557_0091</name>
</gene>
<evidence type="ECO:0000313" key="2">
    <source>
        <dbReference type="Proteomes" id="UP000199423"/>
    </source>
</evidence>